<dbReference type="Pfam" id="PF20222">
    <property type="entry name" value="DUF6581"/>
    <property type="match status" value="1"/>
</dbReference>
<comment type="caution">
    <text evidence="8">The sequence shown here is derived from an EMBL/GenBank/DDBJ whole genome shotgun (WGS) entry which is preliminary data.</text>
</comment>
<dbReference type="GO" id="GO:0005634">
    <property type="term" value="C:nucleus"/>
    <property type="evidence" value="ECO:0007669"/>
    <property type="project" value="UniProtKB-SubCell"/>
</dbReference>
<keyword evidence="4" id="KW-0804">Transcription</keyword>
<evidence type="ECO:0000259" key="6">
    <source>
        <dbReference type="Pfam" id="PF04182"/>
    </source>
</evidence>
<dbReference type="PANTHER" id="PTHR15180:SF1">
    <property type="entry name" value="GENERAL TRANSCRIPTION FACTOR 3C POLYPEPTIDE 1"/>
    <property type="match status" value="1"/>
</dbReference>
<dbReference type="SUPFAM" id="SSF46785">
    <property type="entry name" value="Winged helix' DNA-binding domain"/>
    <property type="match status" value="1"/>
</dbReference>
<dbReference type="GO" id="GO:0000127">
    <property type="term" value="C:transcription factor TFIIIC complex"/>
    <property type="evidence" value="ECO:0007669"/>
    <property type="project" value="InterPro"/>
</dbReference>
<dbReference type="InterPro" id="IPR007309">
    <property type="entry name" value="TFIIIC_Bblock-bd"/>
</dbReference>
<organism evidence="8 9">
    <name type="scientific">Mucor circinelloides f. lusitanicus</name>
    <name type="common">Mucor racemosus var. lusitanicus</name>
    <dbReference type="NCBI Taxonomy" id="29924"/>
    <lineage>
        <taxon>Eukaryota</taxon>
        <taxon>Fungi</taxon>
        <taxon>Fungi incertae sedis</taxon>
        <taxon>Mucoromycota</taxon>
        <taxon>Mucoromycotina</taxon>
        <taxon>Mucoromycetes</taxon>
        <taxon>Mucorales</taxon>
        <taxon>Mucorineae</taxon>
        <taxon>Mucoraceae</taxon>
        <taxon>Mucor</taxon>
    </lineage>
</organism>
<evidence type="ECO:0000313" key="8">
    <source>
        <dbReference type="EMBL" id="KAF1802484.1"/>
    </source>
</evidence>
<dbReference type="GO" id="GO:0003677">
    <property type="term" value="F:DNA binding"/>
    <property type="evidence" value="ECO:0007669"/>
    <property type="project" value="UniProtKB-KW"/>
</dbReference>
<keyword evidence="5" id="KW-0539">Nucleus</keyword>
<dbReference type="GO" id="GO:0006384">
    <property type="term" value="P:transcription initiation at RNA polymerase III promoter"/>
    <property type="evidence" value="ECO:0007669"/>
    <property type="project" value="InterPro"/>
</dbReference>
<dbReference type="GO" id="GO:0042791">
    <property type="term" value="P:5S class rRNA transcription by RNA polymerase III"/>
    <property type="evidence" value="ECO:0007669"/>
    <property type="project" value="TreeGrafter"/>
</dbReference>
<name>A0A8H4BHM1_MUCCL</name>
<dbReference type="AlphaFoldDB" id="A0A8H4BHM1"/>
<evidence type="ECO:0000256" key="2">
    <source>
        <dbReference type="ARBA" id="ARBA00022553"/>
    </source>
</evidence>
<dbReference type="InterPro" id="IPR036390">
    <property type="entry name" value="WH_DNA-bd_sf"/>
</dbReference>
<evidence type="ECO:0000256" key="5">
    <source>
        <dbReference type="ARBA" id="ARBA00023242"/>
    </source>
</evidence>
<evidence type="ECO:0000313" key="9">
    <source>
        <dbReference type="Proteomes" id="UP000469890"/>
    </source>
</evidence>
<dbReference type="Proteomes" id="UP000469890">
    <property type="component" value="Unassembled WGS sequence"/>
</dbReference>
<feature type="domain" description="Transcription factor tau subunit sfc3/Tfc3 C-terminal" evidence="7">
    <location>
        <begin position="676"/>
        <end position="972"/>
    </location>
</feature>
<dbReference type="InterPro" id="IPR036388">
    <property type="entry name" value="WH-like_DNA-bd_sf"/>
</dbReference>
<keyword evidence="2" id="KW-0597">Phosphoprotein</keyword>
<dbReference type="PANTHER" id="PTHR15180">
    <property type="entry name" value="GENERAL TRANSCRIPTION FACTOR 3C POLYPEPTIDE 1"/>
    <property type="match status" value="1"/>
</dbReference>
<proteinExistence type="predicted"/>
<protein>
    <recommendedName>
        <fullName evidence="10">B-block binding subunit of TFIIIC domain-containing protein</fullName>
    </recommendedName>
</protein>
<accession>A0A8H4BHM1</accession>
<dbReference type="Pfam" id="PF04182">
    <property type="entry name" value="B-block_TFIIIC"/>
    <property type="match status" value="1"/>
</dbReference>
<reference evidence="8 9" key="1">
    <citation type="submission" date="2019-09" db="EMBL/GenBank/DDBJ databases">
        <authorList>
            <consortium name="DOE Joint Genome Institute"/>
            <person name="Mondo S.J."/>
            <person name="Navarro-Mendoza M.I."/>
            <person name="Perez-Arques C."/>
            <person name="Panchal S."/>
            <person name="Nicolas F.E."/>
            <person name="Ganguly P."/>
            <person name="Pangilinan J."/>
            <person name="Grigoriev I."/>
            <person name="Heitman J."/>
            <person name="Sanya K."/>
            <person name="Garre V."/>
        </authorList>
    </citation>
    <scope>NUCLEOTIDE SEQUENCE [LARGE SCALE GENOMIC DNA]</scope>
    <source>
        <strain evidence="8 9">MU402</strain>
    </source>
</reference>
<evidence type="ECO:0000256" key="4">
    <source>
        <dbReference type="ARBA" id="ARBA00023163"/>
    </source>
</evidence>
<evidence type="ECO:0000259" key="7">
    <source>
        <dbReference type="Pfam" id="PF20222"/>
    </source>
</evidence>
<keyword evidence="3" id="KW-0238">DNA-binding</keyword>
<gene>
    <name evidence="8" type="ORF">FB192DRAFT_1280727</name>
</gene>
<dbReference type="InterPro" id="IPR044210">
    <property type="entry name" value="Tfc3-like"/>
</dbReference>
<evidence type="ECO:0000256" key="3">
    <source>
        <dbReference type="ARBA" id="ARBA00023125"/>
    </source>
</evidence>
<feature type="domain" description="B-block binding subunit of TFIIIC" evidence="6">
    <location>
        <begin position="14"/>
        <end position="81"/>
    </location>
</feature>
<comment type="subcellular location">
    <subcellularLocation>
        <location evidence="1">Nucleus</location>
    </subcellularLocation>
</comment>
<dbReference type="Gene3D" id="1.10.10.10">
    <property type="entry name" value="Winged helix-like DNA-binding domain superfamily/Winged helix DNA-binding domain"/>
    <property type="match status" value="1"/>
</dbReference>
<sequence>MSFEKDAKKSLNEKQRQILDHIAKSRNQGISQYELGEFFHMDSKTIFYHVKKLDQLGLIVKEDAYASRMLTKLLFLKRFVSQPSSEDNKDKQNDAVIYRLPVFKEQIYKLLKEQADHIMPIADLLAALPLNTSIEKKWARVRIQEMHEQGEIEKFNATDGKRLRQCVRLRPASTVPSTTDTANVLQEDTALQPSKPFAIDRDLPCDYVFYRDVEAAAEKGLTRQDLIDKYPFIDPVQMKIFSDSATLPPKTSDLMPYMLHYTEEVLSGDSPQVKEFIDHYHVQKPIMDGPSGRKEIKAVTMPTLPHSNHCVDKSGMTIVGNTNSWRVNAIENGWVPSKWIRAKVLHLSLFQYLANKGVQDGLVDMTDYLKWIRLQTVMQIYGTLPYDDPVLKAFLDVDENRDTAICDLPADIKAIVSQSAPRIRVRIVRLTEVLHALSLIEIEGGAIKGYRIPPKIQLVKQGMIRDYGTPGHPLRYTLQLNDISDVQSYWRDLQRCCLEKRMKTDTIHDENDIFCNIVLARLWRSNTLLSKAQKAVLDSFIDFDAKTVPADDEKALGIHIARKSDLSLRRVRAYYNAVLMAFKKYANRKEKEEQRAAKKKQSLKASPAIAELMKASVEKRKIKVAMLNLKQQGPFVQPTFVASRKLRRLRIPVQPEYTQKKKAKKVDDHPVSDVEKDVIIHAYSIMKARADNLPFYWSPIAKVITSCTPERSRRMIHYMTKLNPPLLDTINKLKADWKEIYQEGIVKGEIKDDAPWDTQDYDLPGFLEYFVLKLQERERQTDAVVPLPRHLGDFDSHYTIIREGRLTSVSDDYREVAAYTHCFDQHEYDISTRSMSYYDEKKVAMYLVVILIKMMLITPDDKYSTKDAFMLLKEYPEKVIEQAVDRLTAMGMLIRSKPGFGRIPGRGINVSENRFIIMAAGILPYEFFKQAKQFRNTLVPNKYTDLDASLVNNGAVAAILDLASNRKISIGLQDREKYITPKLSTFYPKASAAALRYAYIYKDLDLRLTPTCDLSAHDVSENCVNHNGVISVSTQKEIEDMLHALNARHPLSKTLHDIVHSFGKAGASISDIRAKFDGQQQFENSPLFFDTLESLQNHSPPLICIIGFENLRYVASEFISYWYIKQNNTCYILPLMWYDTTGTIIPDALEGCANAIMSHILEKPGISFAALRDIFQGLYTSFELYHILKYLLDSKKIIARRIQRAVRPKRVSIFDKRPLVSIATTHYTLNNDQITCYWLARDYYL</sequence>
<evidence type="ECO:0000256" key="1">
    <source>
        <dbReference type="ARBA" id="ARBA00004123"/>
    </source>
</evidence>
<dbReference type="InterPro" id="IPR046488">
    <property type="entry name" value="Sfc3/Tfc3_C"/>
</dbReference>
<evidence type="ECO:0008006" key="10">
    <source>
        <dbReference type="Google" id="ProtNLM"/>
    </source>
</evidence>
<dbReference type="EMBL" id="JAAECE010000004">
    <property type="protein sequence ID" value="KAF1802484.1"/>
    <property type="molecule type" value="Genomic_DNA"/>
</dbReference>